<reference evidence="1 2" key="1">
    <citation type="submission" date="2018-10" db="EMBL/GenBank/DDBJ databases">
        <title>Genomic Encyclopedia of Type Strains, Phase IV (KMG-IV): sequencing the most valuable type-strain genomes for metagenomic binning, comparative biology and taxonomic classification.</title>
        <authorList>
            <person name="Goeker M."/>
        </authorList>
    </citation>
    <scope>NUCLEOTIDE SEQUENCE [LARGE SCALE GENOMIC DNA]</scope>
    <source>
        <strain evidence="1 2">DSM 25586</strain>
    </source>
</reference>
<name>A0A495EUX3_9MICC</name>
<sequence length="115" mass="12493">MHEQGNRLNHKLRVLVRLDLDCGQAEVAAQGHVTARSLQALYVVVKRANHLKEGLHLVLDVSHAVVEPAALEQLRECSASHHLPAAIDPLQSECQLSIVAPAVDAPAPRIRRLAA</sequence>
<accession>A0A495EUX3</accession>
<proteinExistence type="predicted"/>
<comment type="caution">
    <text evidence="1">The sequence shown here is derived from an EMBL/GenBank/DDBJ whole genome shotgun (WGS) entry which is preliminary data.</text>
</comment>
<evidence type="ECO:0000313" key="1">
    <source>
        <dbReference type="EMBL" id="RKR20778.1"/>
    </source>
</evidence>
<protein>
    <submittedName>
        <fullName evidence="1">Uncharacterized protein</fullName>
    </submittedName>
</protein>
<dbReference type="AlphaFoldDB" id="A0A495EUX3"/>
<dbReference type="Proteomes" id="UP000276055">
    <property type="component" value="Unassembled WGS sequence"/>
</dbReference>
<gene>
    <name evidence="1" type="ORF">C8D78_1420</name>
</gene>
<evidence type="ECO:0000313" key="2">
    <source>
        <dbReference type="Proteomes" id="UP000276055"/>
    </source>
</evidence>
<organism evidence="1 2">
    <name type="scientific">Arthrobacter oryzae</name>
    <dbReference type="NCBI Taxonomy" id="409290"/>
    <lineage>
        <taxon>Bacteria</taxon>
        <taxon>Bacillati</taxon>
        <taxon>Actinomycetota</taxon>
        <taxon>Actinomycetes</taxon>
        <taxon>Micrococcales</taxon>
        <taxon>Micrococcaceae</taxon>
        <taxon>Arthrobacter</taxon>
    </lineage>
</organism>
<dbReference type="EMBL" id="RBIR01000002">
    <property type="protein sequence ID" value="RKR20778.1"/>
    <property type="molecule type" value="Genomic_DNA"/>
</dbReference>